<feature type="transmembrane region" description="Helical" evidence="2">
    <location>
        <begin position="298"/>
        <end position="318"/>
    </location>
</feature>
<sequence length="529" mass="55717">MTPRRVARHDTHSEGQPLDQPRVSKEPSDRALLARVGVLLVGSLVVMAIAGSGRLDERTSSIVDNLAQFAAGLFGTLACWWSARGLSGVQRNWRLSMGVGTAGWTVGMSLWAWFQLVEEDPLPSPSIADLGFFVLPVMALLALLLLTGDSPRRAQIGARHVWVVSVLDALVVVGVFFMVAWGTSLGAVVAAGGPTPLAFSVALGYPVSDLVLVVMVVVLASTRRVDRRIRPQLLLLGLGLVSISFSDSIFAYLVANGAESMPHLANLGFVAGPAMIGLAATSGRSMHHSHPALGERPALVLPYALFAVAISLLAVRMITSADSVDPVLVGVSWAVGLLLMVRQALTVTENAALLGDITAAQAELAYRADHDPLTGLANRSLLYRNLTGAVAALRHGNPLTLLMIDLNGFKAINDRLGHATGDQLLAATADRLRAAVRPTDTVARLGGDEFVVLLGMLPADADAVAERIRADLVAPYPIDGILVTVGASVGVVHGDSGDPAVDPDTLMHAADHEMYAWKEAVAAHRGIRA</sequence>
<keyword evidence="2" id="KW-1133">Transmembrane helix</keyword>
<evidence type="ECO:0000313" key="4">
    <source>
        <dbReference type="EMBL" id="QXQ15063.1"/>
    </source>
</evidence>
<accession>A0ABX8SB14</accession>
<dbReference type="EMBL" id="CP079105">
    <property type="protein sequence ID" value="QXQ15063.1"/>
    <property type="molecule type" value="Genomic_DNA"/>
</dbReference>
<feature type="transmembrane region" description="Helical" evidence="2">
    <location>
        <begin position="95"/>
        <end position="114"/>
    </location>
</feature>
<keyword evidence="2" id="KW-0812">Transmembrane</keyword>
<organism evidence="4 5">
    <name type="scientific">Skermania pinensis</name>
    <dbReference type="NCBI Taxonomy" id="39122"/>
    <lineage>
        <taxon>Bacteria</taxon>
        <taxon>Bacillati</taxon>
        <taxon>Actinomycetota</taxon>
        <taxon>Actinomycetes</taxon>
        <taxon>Mycobacteriales</taxon>
        <taxon>Gordoniaceae</taxon>
        <taxon>Skermania</taxon>
    </lineage>
</organism>
<feature type="transmembrane region" description="Helical" evidence="2">
    <location>
        <begin position="65"/>
        <end position="83"/>
    </location>
</feature>
<evidence type="ECO:0000313" key="5">
    <source>
        <dbReference type="Proteomes" id="UP000887023"/>
    </source>
</evidence>
<dbReference type="InterPro" id="IPR000160">
    <property type="entry name" value="GGDEF_dom"/>
</dbReference>
<dbReference type="Pfam" id="PF00990">
    <property type="entry name" value="GGDEF"/>
    <property type="match status" value="1"/>
</dbReference>
<dbReference type="InterPro" id="IPR052163">
    <property type="entry name" value="DGC-Regulatory_Protein"/>
</dbReference>
<keyword evidence="2" id="KW-0472">Membrane</keyword>
<dbReference type="PANTHER" id="PTHR46663">
    <property type="entry name" value="DIGUANYLATE CYCLASE DGCT-RELATED"/>
    <property type="match status" value="1"/>
</dbReference>
<dbReference type="SMART" id="SM00267">
    <property type="entry name" value="GGDEF"/>
    <property type="match status" value="1"/>
</dbReference>
<feature type="transmembrane region" description="Helical" evidence="2">
    <location>
        <begin position="126"/>
        <end position="148"/>
    </location>
</feature>
<dbReference type="SUPFAM" id="SSF55073">
    <property type="entry name" value="Nucleotide cyclase"/>
    <property type="match status" value="1"/>
</dbReference>
<dbReference type="InterPro" id="IPR043128">
    <property type="entry name" value="Rev_trsase/Diguanyl_cyclase"/>
</dbReference>
<dbReference type="PANTHER" id="PTHR46663:SF3">
    <property type="entry name" value="SLL0267 PROTEIN"/>
    <property type="match status" value="1"/>
</dbReference>
<dbReference type="CDD" id="cd01949">
    <property type="entry name" value="GGDEF"/>
    <property type="match status" value="1"/>
</dbReference>
<feature type="transmembrane region" description="Helical" evidence="2">
    <location>
        <begin position="233"/>
        <end position="255"/>
    </location>
</feature>
<evidence type="ECO:0000256" key="2">
    <source>
        <dbReference type="SAM" id="Phobius"/>
    </source>
</evidence>
<feature type="region of interest" description="Disordered" evidence="1">
    <location>
        <begin position="1"/>
        <end position="26"/>
    </location>
</feature>
<dbReference type="Gene3D" id="3.30.70.270">
    <property type="match status" value="1"/>
</dbReference>
<name>A0ABX8SB14_9ACTN</name>
<evidence type="ECO:0000256" key="1">
    <source>
        <dbReference type="SAM" id="MobiDB-lite"/>
    </source>
</evidence>
<dbReference type="RefSeq" id="WP_169797483.1">
    <property type="nucleotide sequence ID" value="NZ_CBCRUZ010000013.1"/>
</dbReference>
<dbReference type="NCBIfam" id="TIGR00254">
    <property type="entry name" value="GGDEF"/>
    <property type="match status" value="1"/>
</dbReference>
<keyword evidence="5" id="KW-1185">Reference proteome</keyword>
<proteinExistence type="predicted"/>
<feature type="transmembrane region" description="Helical" evidence="2">
    <location>
        <begin position="32"/>
        <end position="53"/>
    </location>
</feature>
<feature type="domain" description="GGDEF" evidence="3">
    <location>
        <begin position="397"/>
        <end position="529"/>
    </location>
</feature>
<evidence type="ECO:0000259" key="3">
    <source>
        <dbReference type="PROSITE" id="PS50887"/>
    </source>
</evidence>
<dbReference type="InterPro" id="IPR029787">
    <property type="entry name" value="Nucleotide_cyclase"/>
</dbReference>
<dbReference type="PROSITE" id="PS50887">
    <property type="entry name" value="GGDEF"/>
    <property type="match status" value="1"/>
</dbReference>
<dbReference type="Proteomes" id="UP000887023">
    <property type="component" value="Chromosome"/>
</dbReference>
<feature type="transmembrane region" description="Helical" evidence="2">
    <location>
        <begin position="160"/>
        <end position="182"/>
    </location>
</feature>
<gene>
    <name evidence="4" type="ORF">KV203_06840</name>
</gene>
<protein>
    <submittedName>
        <fullName evidence="4">GGDEF domain-containing protein</fullName>
    </submittedName>
</protein>
<feature type="transmembrane region" description="Helical" evidence="2">
    <location>
        <begin position="202"/>
        <end position="221"/>
    </location>
</feature>
<feature type="transmembrane region" description="Helical" evidence="2">
    <location>
        <begin position="324"/>
        <end position="341"/>
    </location>
</feature>
<reference evidence="4" key="1">
    <citation type="submission" date="2021-07" db="EMBL/GenBank/DDBJ databases">
        <title>Candidatus Kaistella beijingensis sp. nov. isolated from a municipal wastewater treatment plant is involved in sludge foaming.</title>
        <authorList>
            <person name="Song Y."/>
            <person name="Liu S.-J."/>
        </authorList>
    </citation>
    <scope>NUCLEOTIDE SEQUENCE</scope>
    <source>
        <strain evidence="4">DSM 43998</strain>
    </source>
</reference>